<feature type="compositionally biased region" description="Polar residues" evidence="1">
    <location>
        <begin position="1"/>
        <end position="15"/>
    </location>
</feature>
<evidence type="ECO:0000313" key="3">
    <source>
        <dbReference type="Proteomes" id="UP001201812"/>
    </source>
</evidence>
<dbReference type="AlphaFoldDB" id="A0AAD4MXP5"/>
<keyword evidence="3" id="KW-1185">Reference proteome</keyword>
<gene>
    <name evidence="2" type="ORF">DdX_11251</name>
</gene>
<organism evidence="2 3">
    <name type="scientific">Ditylenchus destructor</name>
    <dbReference type="NCBI Taxonomy" id="166010"/>
    <lineage>
        <taxon>Eukaryota</taxon>
        <taxon>Metazoa</taxon>
        <taxon>Ecdysozoa</taxon>
        <taxon>Nematoda</taxon>
        <taxon>Chromadorea</taxon>
        <taxon>Rhabditida</taxon>
        <taxon>Tylenchina</taxon>
        <taxon>Tylenchomorpha</taxon>
        <taxon>Sphaerularioidea</taxon>
        <taxon>Anguinidae</taxon>
        <taxon>Anguininae</taxon>
        <taxon>Ditylenchus</taxon>
    </lineage>
</organism>
<comment type="caution">
    <text evidence="2">The sequence shown here is derived from an EMBL/GenBank/DDBJ whole genome shotgun (WGS) entry which is preliminary data.</text>
</comment>
<reference evidence="2" key="1">
    <citation type="submission" date="2022-01" db="EMBL/GenBank/DDBJ databases">
        <title>Genome Sequence Resource for Two Populations of Ditylenchus destructor, the Migratory Endoparasitic Phytonematode.</title>
        <authorList>
            <person name="Zhang H."/>
            <person name="Lin R."/>
            <person name="Xie B."/>
        </authorList>
    </citation>
    <scope>NUCLEOTIDE SEQUENCE</scope>
    <source>
        <strain evidence="2">BazhouSP</strain>
    </source>
</reference>
<sequence>MLRFMTSQESGNIGQNPGKHPRIPPQGFKGANERKQWKFITHSNWNSNESEWDSRLRPKFVSHLCKPLSTAMPPLLLDIRRTPAATG</sequence>
<dbReference type="Proteomes" id="UP001201812">
    <property type="component" value="Unassembled WGS sequence"/>
</dbReference>
<accession>A0AAD4MXP5</accession>
<proteinExistence type="predicted"/>
<evidence type="ECO:0000313" key="2">
    <source>
        <dbReference type="EMBL" id="KAI1709464.1"/>
    </source>
</evidence>
<protein>
    <submittedName>
        <fullName evidence="2">Uncharacterized protein</fullName>
    </submittedName>
</protein>
<feature type="region of interest" description="Disordered" evidence="1">
    <location>
        <begin position="1"/>
        <end position="30"/>
    </location>
</feature>
<evidence type="ECO:0000256" key="1">
    <source>
        <dbReference type="SAM" id="MobiDB-lite"/>
    </source>
</evidence>
<name>A0AAD4MXP5_9BILA</name>
<dbReference type="EMBL" id="JAKKPZ010000030">
    <property type="protein sequence ID" value="KAI1709464.1"/>
    <property type="molecule type" value="Genomic_DNA"/>
</dbReference>